<dbReference type="FunFam" id="1.20.58.1370:FF:000001">
    <property type="entry name" value="lysine-specific demethylase 6A isoform X2"/>
    <property type="match status" value="1"/>
</dbReference>
<evidence type="ECO:0000256" key="7">
    <source>
        <dbReference type="ARBA" id="ARBA00022964"/>
    </source>
</evidence>
<dbReference type="PROSITE" id="PS50005">
    <property type="entry name" value="TPR"/>
    <property type="match status" value="4"/>
</dbReference>
<dbReference type="InterPro" id="IPR019734">
    <property type="entry name" value="TPR_rpt"/>
</dbReference>
<dbReference type="Pfam" id="PF13181">
    <property type="entry name" value="TPR_8"/>
    <property type="match status" value="2"/>
</dbReference>
<dbReference type="InterPro" id="IPR048562">
    <property type="entry name" value="KDM6A_B-like_C-hel"/>
</dbReference>
<dbReference type="SUPFAM" id="SSF51197">
    <property type="entry name" value="Clavaminate synthase-like"/>
    <property type="match status" value="1"/>
</dbReference>
<evidence type="ECO:0000256" key="5">
    <source>
        <dbReference type="ARBA" id="ARBA00022833"/>
    </source>
</evidence>
<evidence type="ECO:0000256" key="13">
    <source>
        <dbReference type="SAM" id="MobiDB-lite"/>
    </source>
</evidence>
<dbReference type="GO" id="GO:0051213">
    <property type="term" value="F:dioxygenase activity"/>
    <property type="evidence" value="ECO:0007669"/>
    <property type="project" value="UniProtKB-KW"/>
</dbReference>
<evidence type="ECO:0000256" key="10">
    <source>
        <dbReference type="ARBA" id="ARBA00023242"/>
    </source>
</evidence>
<comment type="subcellular location">
    <subcellularLocation>
        <location evidence="2">Nucleus</location>
    </subcellularLocation>
</comment>
<dbReference type="GO" id="GO:0010468">
    <property type="term" value="P:regulation of gene expression"/>
    <property type="evidence" value="ECO:0007669"/>
    <property type="project" value="TreeGrafter"/>
</dbReference>
<evidence type="ECO:0000259" key="14">
    <source>
        <dbReference type="PROSITE" id="PS51184"/>
    </source>
</evidence>
<dbReference type="Gene3D" id="1.20.58.1370">
    <property type="match status" value="1"/>
</dbReference>
<dbReference type="Proteomes" id="UP000663891">
    <property type="component" value="Unassembled WGS sequence"/>
</dbReference>
<reference evidence="15" key="1">
    <citation type="submission" date="2021-02" db="EMBL/GenBank/DDBJ databases">
        <authorList>
            <person name="Nowell W R."/>
        </authorList>
    </citation>
    <scope>NUCLEOTIDE SEQUENCE</scope>
</reference>
<comment type="cofactor">
    <cofactor evidence="1">
        <name>Fe(2+)</name>
        <dbReference type="ChEBI" id="CHEBI:29033"/>
    </cofactor>
</comment>
<organism evidence="15 16">
    <name type="scientific">Adineta steineri</name>
    <dbReference type="NCBI Taxonomy" id="433720"/>
    <lineage>
        <taxon>Eukaryota</taxon>
        <taxon>Metazoa</taxon>
        <taxon>Spiralia</taxon>
        <taxon>Gnathifera</taxon>
        <taxon>Rotifera</taxon>
        <taxon>Eurotatoria</taxon>
        <taxon>Bdelloidea</taxon>
        <taxon>Adinetida</taxon>
        <taxon>Adinetidae</taxon>
        <taxon>Adineta</taxon>
    </lineage>
</organism>
<feature type="compositionally biased region" description="Low complexity" evidence="13">
    <location>
        <begin position="499"/>
        <end position="511"/>
    </location>
</feature>
<gene>
    <name evidence="15" type="ORF">VCS650_LOCUS9355</name>
</gene>
<dbReference type="GO" id="GO:0031490">
    <property type="term" value="F:chromatin DNA binding"/>
    <property type="evidence" value="ECO:0007669"/>
    <property type="project" value="TreeGrafter"/>
</dbReference>
<dbReference type="SUPFAM" id="SSF48452">
    <property type="entry name" value="TPR-like"/>
    <property type="match status" value="1"/>
</dbReference>
<dbReference type="GO" id="GO:0046872">
    <property type="term" value="F:metal ion binding"/>
    <property type="evidence" value="ECO:0007669"/>
    <property type="project" value="UniProtKB-KW"/>
</dbReference>
<feature type="repeat" description="TPR" evidence="12">
    <location>
        <begin position="66"/>
        <end position="99"/>
    </location>
</feature>
<name>A0A813ZR19_9BILA</name>
<dbReference type="EMBL" id="CAJNON010000064">
    <property type="protein sequence ID" value="CAF0901910.1"/>
    <property type="molecule type" value="Genomic_DNA"/>
</dbReference>
<dbReference type="SMART" id="SM00558">
    <property type="entry name" value="JmjC"/>
    <property type="match status" value="1"/>
</dbReference>
<dbReference type="Pfam" id="PF13174">
    <property type="entry name" value="TPR_6"/>
    <property type="match status" value="1"/>
</dbReference>
<dbReference type="InterPro" id="IPR011990">
    <property type="entry name" value="TPR-like_helical_dom_sf"/>
</dbReference>
<keyword evidence="7" id="KW-0223">Dioxygenase</keyword>
<evidence type="ECO:0000256" key="9">
    <source>
        <dbReference type="ARBA" id="ARBA00023004"/>
    </source>
</evidence>
<evidence type="ECO:0000313" key="16">
    <source>
        <dbReference type="Proteomes" id="UP000663891"/>
    </source>
</evidence>
<keyword evidence="8" id="KW-0560">Oxidoreductase</keyword>
<evidence type="ECO:0000256" key="11">
    <source>
        <dbReference type="ARBA" id="ARBA00034483"/>
    </source>
</evidence>
<dbReference type="PANTHER" id="PTHR14017:SF1">
    <property type="entry name" value="LD02225P"/>
    <property type="match status" value="1"/>
</dbReference>
<dbReference type="Pfam" id="PF21322">
    <property type="entry name" value="KDM6_C-hel"/>
    <property type="match status" value="1"/>
</dbReference>
<evidence type="ECO:0000256" key="1">
    <source>
        <dbReference type="ARBA" id="ARBA00001954"/>
    </source>
</evidence>
<keyword evidence="12" id="KW-0802">TPR repeat</keyword>
<evidence type="ECO:0000313" key="15">
    <source>
        <dbReference type="EMBL" id="CAF0901910.1"/>
    </source>
</evidence>
<dbReference type="Gene3D" id="1.25.40.10">
    <property type="entry name" value="Tetratricopeptide repeat domain"/>
    <property type="match status" value="3"/>
</dbReference>
<evidence type="ECO:0000256" key="2">
    <source>
        <dbReference type="ARBA" id="ARBA00004123"/>
    </source>
</evidence>
<dbReference type="InterPro" id="IPR003347">
    <property type="entry name" value="JmjC_dom"/>
</dbReference>
<feature type="compositionally biased region" description="Polar residues" evidence="13">
    <location>
        <begin position="512"/>
        <end position="525"/>
    </location>
</feature>
<dbReference type="GO" id="GO:0000978">
    <property type="term" value="F:RNA polymerase II cis-regulatory region sequence-specific DNA binding"/>
    <property type="evidence" value="ECO:0007669"/>
    <property type="project" value="TreeGrafter"/>
</dbReference>
<keyword evidence="3" id="KW-0597">Phosphoprotein</keyword>
<keyword evidence="5" id="KW-0862">Zinc</keyword>
<evidence type="ECO:0000256" key="3">
    <source>
        <dbReference type="ARBA" id="ARBA00022553"/>
    </source>
</evidence>
<keyword evidence="4" id="KW-0479">Metal-binding</keyword>
<comment type="similarity">
    <text evidence="11">Belongs to the UTX family.</text>
</comment>
<evidence type="ECO:0000256" key="4">
    <source>
        <dbReference type="ARBA" id="ARBA00022723"/>
    </source>
</evidence>
<dbReference type="SMART" id="SM00028">
    <property type="entry name" value="TPR"/>
    <property type="match status" value="8"/>
</dbReference>
<dbReference type="PANTHER" id="PTHR14017">
    <property type="entry name" value="LYSINE-SPECIFIC DEMETHYLASE"/>
    <property type="match status" value="1"/>
</dbReference>
<feature type="repeat" description="TPR" evidence="12">
    <location>
        <begin position="140"/>
        <end position="173"/>
    </location>
</feature>
<dbReference type="Pfam" id="PF02373">
    <property type="entry name" value="JmjC"/>
    <property type="match status" value="1"/>
</dbReference>
<dbReference type="InterPro" id="IPR051630">
    <property type="entry name" value="Corepressor-Demethylase"/>
</dbReference>
<dbReference type="SUPFAM" id="SSF81901">
    <property type="entry name" value="HCP-like"/>
    <property type="match status" value="1"/>
</dbReference>
<feature type="repeat" description="TPR" evidence="12">
    <location>
        <begin position="410"/>
        <end position="443"/>
    </location>
</feature>
<dbReference type="Gene3D" id="2.10.110.20">
    <property type="match status" value="1"/>
</dbReference>
<dbReference type="InterPro" id="IPR048560">
    <property type="entry name" value="KDM6A_B-like_GATAL"/>
</dbReference>
<dbReference type="GO" id="GO:0044666">
    <property type="term" value="C:MLL3/4 complex"/>
    <property type="evidence" value="ECO:0007669"/>
    <property type="project" value="TreeGrafter"/>
</dbReference>
<dbReference type="AlphaFoldDB" id="A0A813ZR19"/>
<sequence>MGEQSSLSIQFTDEEIDILENDYDSLLYGLIHLDKPEEAQRRQFLLMAIQFYEEKIRNEKDSLQIAQYYIHIGHWHLLLEDFAKALSAYQAAYALETKLNHNSEFLFGLGIVYHHHGVDNHAIRAYQQVLYLDSQFIRRSDVHLRLGLIYKQLSDYSSSLKYFQRALNDSTSTCSLTRSELSYLIGFVYEQQGHLSEAENLYEKLLQPQDIVPAKLEGKILRQLKQLSDYSSSLKYFQRALNDSTSTCSLTRSELSYLIGFVYEQQGHLSEAENLYEKLLQPQDIVPAKLEGKILRQLGWLYFYGPISNNFNTENLNVERENQIKKAITTLEQACKCDPTCGITYYYLGRCYAALRKHTEAFYTYRNCVDKLDQNADIWCSIGVLYQHQNQTMDALQAFVCAIQIDNKHATAWMDLGILYETSGQAQDALFCYKKAILDKDESWNPELINRINQLQSCLAQIPEGAIGKQPRGPLPKVEEAFTLPIPVELTAKQQQIATSSTTTSLPSSSTANMSNQQYPTSSEATLVPPPPSSQPSILTSNIKPSIDVLRIDKRLLTNDQSIRPKRIKIEPTLSFTSNTSSNDLQKILKHSTSPLPPLPVSYLPDGHIPKLPQAPKTPAFDLNPTTPSVILETRREATSTQLQQYCLSQPICIVRGLANVLKLDLGLFSTKTLVESQPDHQIEVRTQRQQAIDENFDFTSMTTPLKNIWKYQSTRSHTTISKYAQYQAYSYHDMVKDELNETNISSINTNSGLTTNSNMIMTNGTSKKVSNKPSTNNSSISSIRTIKSGTNVDLSDERKWAAQLSELTKLPLFMRVVSAGNILSHVGYTIHGMNSVQLYMKVPGSRTPGHQENNNFCAININIGPGDCEWFAVSNEYWGIIYTLCEKNGVDFLTGSWWPILDDLYDAQVPVYRFIQKPGDLVFVNTGCVYWLQSIGWCNNISWNVGPLVYNQYYTAIERYEWNRLCSCKSIVPMVHLTWNIARNIRINDRHLFELIKFILHQSLKYIQLTLSYLEQQFGRGVDVRKQLRTLHEPAHYCITCDCEVFNILFITEIDRKHVVRCLDCALQYDKQLENVVVLYQYTLEDLKTVYDQFQLYLLPTLNTTTTITTTTTTTTTTTRSITNT</sequence>
<proteinExistence type="inferred from homology"/>
<feature type="repeat" description="TPR" evidence="12">
    <location>
        <begin position="376"/>
        <end position="409"/>
    </location>
</feature>
<feature type="domain" description="JmjC" evidence="14">
    <location>
        <begin position="800"/>
        <end position="963"/>
    </location>
</feature>
<dbReference type="OrthoDB" id="418911at2759"/>
<dbReference type="InterPro" id="IPR046941">
    <property type="entry name" value="KDM6_GATAL_sf"/>
</dbReference>
<dbReference type="Gene3D" id="2.60.120.650">
    <property type="entry name" value="Cupin"/>
    <property type="match status" value="1"/>
</dbReference>
<dbReference type="PROSITE" id="PS51184">
    <property type="entry name" value="JMJC"/>
    <property type="match status" value="1"/>
</dbReference>
<protein>
    <recommendedName>
        <fullName evidence="14">JmjC domain-containing protein</fullName>
    </recommendedName>
</protein>
<keyword evidence="10" id="KW-0539">Nucleus</keyword>
<accession>A0A813ZR19</accession>
<comment type="caution">
    <text evidence="15">The sequence shown here is derived from an EMBL/GenBank/DDBJ whole genome shotgun (WGS) entry which is preliminary data.</text>
</comment>
<dbReference type="GO" id="GO:0032452">
    <property type="term" value="F:histone demethylase activity"/>
    <property type="evidence" value="ECO:0007669"/>
    <property type="project" value="UniProtKB-ARBA"/>
</dbReference>
<feature type="region of interest" description="Disordered" evidence="13">
    <location>
        <begin position="495"/>
        <end position="540"/>
    </location>
</feature>
<evidence type="ECO:0000256" key="6">
    <source>
        <dbReference type="ARBA" id="ARBA00022853"/>
    </source>
</evidence>
<keyword evidence="6" id="KW-0156">Chromatin regulator</keyword>
<evidence type="ECO:0000256" key="8">
    <source>
        <dbReference type="ARBA" id="ARBA00023002"/>
    </source>
</evidence>
<dbReference type="Pfam" id="PF21326">
    <property type="entry name" value="KDM6_GATAL"/>
    <property type="match status" value="1"/>
</dbReference>
<keyword evidence="9" id="KW-0408">Iron</keyword>
<evidence type="ECO:0000256" key="12">
    <source>
        <dbReference type="PROSITE-ProRule" id="PRU00339"/>
    </source>
</evidence>